<comment type="caution">
    <text evidence="1">The sequence shown here is derived from an EMBL/GenBank/DDBJ whole genome shotgun (WGS) entry which is preliminary data.</text>
</comment>
<protein>
    <submittedName>
        <fullName evidence="1">RHS repeat-associated core domain-containing protein</fullName>
    </submittedName>
</protein>
<dbReference type="GO" id="GO:0050482">
    <property type="term" value="P:arachidonate secretion"/>
    <property type="evidence" value="ECO:0007669"/>
    <property type="project" value="InterPro"/>
</dbReference>
<reference evidence="1" key="2">
    <citation type="submission" date="2021-09" db="EMBL/GenBank/DDBJ databases">
        <authorList>
            <person name="Gilroy R."/>
        </authorList>
    </citation>
    <scope>NUCLEOTIDE SEQUENCE</scope>
    <source>
        <strain evidence="1">ChiHjej11B10-15683</strain>
    </source>
</reference>
<dbReference type="SUPFAM" id="SSF48619">
    <property type="entry name" value="Phospholipase A2, PLA2"/>
    <property type="match status" value="1"/>
</dbReference>
<dbReference type="NCBIfam" id="TIGR03696">
    <property type="entry name" value="Rhs_assc_core"/>
    <property type="match status" value="1"/>
</dbReference>
<organism evidence="1 2">
    <name type="scientific">Gallibacterium anatis</name>
    <dbReference type="NCBI Taxonomy" id="750"/>
    <lineage>
        <taxon>Bacteria</taxon>
        <taxon>Pseudomonadati</taxon>
        <taxon>Pseudomonadota</taxon>
        <taxon>Gammaproteobacteria</taxon>
        <taxon>Pasteurellales</taxon>
        <taxon>Pasteurellaceae</taxon>
        <taxon>Gallibacterium</taxon>
    </lineage>
</organism>
<dbReference type="InterPro" id="IPR022385">
    <property type="entry name" value="Rhs_assc_core"/>
</dbReference>
<sequence length="189" mass="21516">MHYNFFRYYEPNIGRFTQLDPIGLAGGENLYWFAPNAFGWVDLLGLYNDDYDEYSDHYFLESFGDFLPLDFSKSEFAYHGKWRGPGWTGGKHESYSKGNDNNGYYKNPVGSLDSACKAHDICYAQCREEHPCGGINKKSCMDKCDNELVVSSNNIKNDIRGTPLTRDVLNKMISKNLGGDSNPEPSCRR</sequence>
<evidence type="ECO:0000313" key="2">
    <source>
        <dbReference type="Proteomes" id="UP000749334"/>
    </source>
</evidence>
<gene>
    <name evidence="1" type="ORF">K8W15_06660</name>
</gene>
<dbReference type="Proteomes" id="UP000749334">
    <property type="component" value="Unassembled WGS sequence"/>
</dbReference>
<dbReference type="Gene3D" id="1.20.90.10">
    <property type="entry name" value="Phospholipase A2 domain"/>
    <property type="match status" value="1"/>
</dbReference>
<proteinExistence type="predicted"/>
<dbReference type="GO" id="GO:0006644">
    <property type="term" value="P:phospholipid metabolic process"/>
    <property type="evidence" value="ECO:0007669"/>
    <property type="project" value="InterPro"/>
</dbReference>
<dbReference type="GO" id="GO:0004623">
    <property type="term" value="F:phospholipase A2 activity"/>
    <property type="evidence" value="ECO:0007669"/>
    <property type="project" value="InterPro"/>
</dbReference>
<dbReference type="AlphaFoldDB" id="A0A921H9Q0"/>
<accession>A0A921H9Q0</accession>
<dbReference type="InterPro" id="IPR036444">
    <property type="entry name" value="PLipase_A2_dom_sf"/>
</dbReference>
<dbReference type="EMBL" id="DYVQ01000062">
    <property type="protein sequence ID" value="HJF73859.1"/>
    <property type="molecule type" value="Genomic_DNA"/>
</dbReference>
<dbReference type="Gene3D" id="2.180.10.10">
    <property type="entry name" value="RHS repeat-associated core"/>
    <property type="match status" value="1"/>
</dbReference>
<evidence type="ECO:0000313" key="1">
    <source>
        <dbReference type="EMBL" id="HJF73859.1"/>
    </source>
</evidence>
<reference evidence="1" key="1">
    <citation type="journal article" date="2021" name="PeerJ">
        <title>Extensive microbial diversity within the chicken gut microbiome revealed by metagenomics and culture.</title>
        <authorList>
            <person name="Gilroy R."/>
            <person name="Ravi A."/>
            <person name="Getino M."/>
            <person name="Pursley I."/>
            <person name="Horton D.L."/>
            <person name="Alikhan N.F."/>
            <person name="Baker D."/>
            <person name="Gharbi K."/>
            <person name="Hall N."/>
            <person name="Watson M."/>
            <person name="Adriaenssens E.M."/>
            <person name="Foster-Nyarko E."/>
            <person name="Jarju S."/>
            <person name="Secka A."/>
            <person name="Antonio M."/>
            <person name="Oren A."/>
            <person name="Chaudhuri R.R."/>
            <person name="La Ragione R."/>
            <person name="Hildebrand F."/>
            <person name="Pallen M.J."/>
        </authorList>
    </citation>
    <scope>NUCLEOTIDE SEQUENCE</scope>
    <source>
        <strain evidence="1">ChiHjej11B10-15683</strain>
    </source>
</reference>
<name>A0A921H9Q0_9PAST</name>